<evidence type="ECO:0000256" key="3">
    <source>
        <dbReference type="ARBA" id="ARBA00022679"/>
    </source>
</evidence>
<evidence type="ECO:0000256" key="5">
    <source>
        <dbReference type="ARBA" id="ARBA00023315"/>
    </source>
</evidence>
<comment type="similarity">
    <text evidence="2">In the N-terminal section; belongs to the N-acetylglucosamine-1-phosphate uridyltransferase family.</text>
</comment>
<dbReference type="PANTHER" id="PTHR43584:SF3">
    <property type="entry name" value="BIFUNCTIONAL PROTEIN GLMU"/>
    <property type="match status" value="1"/>
</dbReference>
<keyword evidence="4" id="KW-0548">Nucleotidyltransferase</keyword>
<dbReference type="GO" id="GO:0019134">
    <property type="term" value="F:glucosamine-1-phosphate N-acetyltransferase activity"/>
    <property type="evidence" value="ECO:0007669"/>
    <property type="project" value="UniProtKB-EC"/>
</dbReference>
<evidence type="ECO:0000256" key="8">
    <source>
        <dbReference type="ARBA" id="ARBA00049628"/>
    </source>
</evidence>
<evidence type="ECO:0000313" key="10">
    <source>
        <dbReference type="EMBL" id="MBC5717695.1"/>
    </source>
</evidence>
<dbReference type="AlphaFoldDB" id="A0A8J6J4U7"/>
<organism evidence="10 11">
    <name type="scientific">Flintibacter faecis</name>
    <dbReference type="NCBI Taxonomy" id="2763047"/>
    <lineage>
        <taxon>Bacteria</taxon>
        <taxon>Bacillati</taxon>
        <taxon>Bacillota</taxon>
        <taxon>Clostridia</taxon>
        <taxon>Eubacteriales</taxon>
        <taxon>Flintibacter</taxon>
    </lineage>
</organism>
<evidence type="ECO:0000256" key="1">
    <source>
        <dbReference type="ARBA" id="ARBA00007707"/>
    </source>
</evidence>
<evidence type="ECO:0000256" key="2">
    <source>
        <dbReference type="ARBA" id="ARBA00007947"/>
    </source>
</evidence>
<evidence type="ECO:0000313" key="11">
    <source>
        <dbReference type="Proteomes" id="UP000602260"/>
    </source>
</evidence>
<dbReference type="Pfam" id="PF12804">
    <property type="entry name" value="NTP_transf_3"/>
    <property type="match status" value="1"/>
</dbReference>
<evidence type="ECO:0000256" key="7">
    <source>
        <dbReference type="ARBA" id="ARBA00048493"/>
    </source>
</evidence>
<comment type="catalytic activity">
    <reaction evidence="7">
        <text>N-acetyl-alpha-D-glucosamine 1-phosphate + UTP + H(+) = UDP-N-acetyl-alpha-D-glucosamine + diphosphate</text>
        <dbReference type="Rhea" id="RHEA:13509"/>
        <dbReference type="ChEBI" id="CHEBI:15378"/>
        <dbReference type="ChEBI" id="CHEBI:33019"/>
        <dbReference type="ChEBI" id="CHEBI:46398"/>
        <dbReference type="ChEBI" id="CHEBI:57705"/>
        <dbReference type="ChEBI" id="CHEBI:57776"/>
        <dbReference type="EC" id="2.7.7.23"/>
    </reaction>
</comment>
<keyword evidence="11" id="KW-1185">Reference proteome</keyword>
<proteinExistence type="inferred from homology"/>
<dbReference type="InterPro" id="IPR025877">
    <property type="entry name" value="MobA-like_NTP_Trfase"/>
</dbReference>
<reference evidence="10" key="1">
    <citation type="submission" date="2020-08" db="EMBL/GenBank/DDBJ databases">
        <title>Genome public.</title>
        <authorList>
            <person name="Liu C."/>
            <person name="Sun Q."/>
        </authorList>
    </citation>
    <scope>NUCLEOTIDE SEQUENCE</scope>
    <source>
        <strain evidence="10">BX5</strain>
    </source>
</reference>
<comment type="catalytic activity">
    <reaction evidence="6">
        <text>alpha-D-glucosamine 1-phosphate + acetyl-CoA = N-acetyl-alpha-D-glucosamine 1-phosphate + CoA + H(+)</text>
        <dbReference type="Rhea" id="RHEA:13725"/>
        <dbReference type="ChEBI" id="CHEBI:15378"/>
        <dbReference type="ChEBI" id="CHEBI:57287"/>
        <dbReference type="ChEBI" id="CHEBI:57288"/>
        <dbReference type="ChEBI" id="CHEBI:57776"/>
        <dbReference type="ChEBI" id="CHEBI:58516"/>
        <dbReference type="EC" id="2.3.1.157"/>
    </reaction>
</comment>
<accession>A0A8J6J4U7</accession>
<sequence>MDHNVKALVLAAGKGTRLQTEGIDLPKVMRQADGHPLLYYVLRGLSFLPPEDIILVVGWKKEKVLSAFPQYPHAVQETLNGTGGAVQYAAPLLEGFDGHLIVCCGDAPMMRQQTFQSLVDTHLSQGNACTMLSARLDEGGSYGRVLREPDGSFRCIVEARDCTPEQAAVTEVNTGTYVFHVPALLRVLDLLNNNNAQGELYLTDVPALLKTQGLRVGLCDTCAPDEMLGVNTVEQLRQVELLLRAQG</sequence>
<comment type="similarity">
    <text evidence="1">In the C-terminal section; belongs to the transferase hexapeptide repeat family.</text>
</comment>
<evidence type="ECO:0000259" key="9">
    <source>
        <dbReference type="Pfam" id="PF12804"/>
    </source>
</evidence>
<dbReference type="CDD" id="cd02540">
    <property type="entry name" value="GT2_GlmU_N_bac"/>
    <property type="match status" value="1"/>
</dbReference>
<name>A0A8J6J4U7_9FIRM</name>
<dbReference type="PANTHER" id="PTHR43584">
    <property type="entry name" value="NUCLEOTIDYL TRANSFERASE"/>
    <property type="match status" value="1"/>
</dbReference>
<evidence type="ECO:0000256" key="4">
    <source>
        <dbReference type="ARBA" id="ARBA00022695"/>
    </source>
</evidence>
<dbReference type="RefSeq" id="WP_186878888.1">
    <property type="nucleotide sequence ID" value="NZ_JACOPN010000007.1"/>
</dbReference>
<dbReference type="SUPFAM" id="SSF53448">
    <property type="entry name" value="Nucleotide-diphospho-sugar transferases"/>
    <property type="match status" value="1"/>
</dbReference>
<dbReference type="Proteomes" id="UP000602260">
    <property type="component" value="Unassembled WGS sequence"/>
</dbReference>
<protein>
    <submittedName>
        <fullName evidence="10">NTP transferase domain-containing protein</fullName>
    </submittedName>
</protein>
<feature type="domain" description="MobA-like NTP transferase" evidence="9">
    <location>
        <begin position="7"/>
        <end position="134"/>
    </location>
</feature>
<dbReference type="Gene3D" id="3.90.550.10">
    <property type="entry name" value="Spore Coat Polysaccharide Biosynthesis Protein SpsA, Chain A"/>
    <property type="match status" value="1"/>
</dbReference>
<evidence type="ECO:0000256" key="6">
    <source>
        <dbReference type="ARBA" id="ARBA00048247"/>
    </source>
</evidence>
<comment type="function">
    <text evidence="8">Catalyzes the last two sequential reactions in the de novo biosynthetic pathway for UDP-N-acetylglucosamine (UDP-GlcNAc). The C-terminal domain catalyzes the transfer of acetyl group from acetyl coenzyme A to glucosamine-1-phosphate (GlcN-1-P) to produce N-acetylglucosamine-1-phosphate (GlcNAc-1-P), which is converted into UDP-GlcNAc by the transfer of uridine 5-monophosphate (from uridine 5-triphosphate), a reaction catalyzed by the N-terminal domain.</text>
</comment>
<gene>
    <name evidence="10" type="ORF">H8S55_10230</name>
</gene>
<keyword evidence="5" id="KW-0012">Acyltransferase</keyword>
<keyword evidence="3 10" id="KW-0808">Transferase</keyword>
<comment type="caution">
    <text evidence="10">The sequence shown here is derived from an EMBL/GenBank/DDBJ whole genome shotgun (WGS) entry which is preliminary data.</text>
</comment>
<dbReference type="InterPro" id="IPR050065">
    <property type="entry name" value="GlmU-like"/>
</dbReference>
<dbReference type="InterPro" id="IPR029044">
    <property type="entry name" value="Nucleotide-diphossugar_trans"/>
</dbReference>
<dbReference type="GO" id="GO:0003977">
    <property type="term" value="F:UDP-N-acetylglucosamine diphosphorylase activity"/>
    <property type="evidence" value="ECO:0007669"/>
    <property type="project" value="UniProtKB-EC"/>
</dbReference>
<dbReference type="EMBL" id="JACOPN010000007">
    <property type="protein sequence ID" value="MBC5717695.1"/>
    <property type="molecule type" value="Genomic_DNA"/>
</dbReference>